<dbReference type="PANTHER" id="PTHR36153">
    <property type="entry name" value="INNER MEMBRANE PROTEIN-RELATED"/>
    <property type="match status" value="1"/>
</dbReference>
<evidence type="ECO:0000259" key="2">
    <source>
        <dbReference type="Pfam" id="PF14331"/>
    </source>
</evidence>
<sequence>MLTSNLFLLSVVVLTLVVLAVLGIVLYFARNGAHKKPEQDRKVLRLRSDSLRNAFRQAVELIEANIAARGERYRIPWIMVLNEGDGSGGLPIAQAGVPSVLGSEAAGPTSTQGISWNFFDRGIVIDIKAAYLDAPGQDSNEKPWDEFLGLCRGYRPQRPFDSVVITVPASMLLATDTDSQLELARRAKLAHRRLWLAQNRFAMRFAVYVVVTDCEALEGFSEFAAALPEPLRASMLGWSSPYDLSTTYQSDWVEAAMRSITGAVSDASAELFAVDAGTADARGFLLLPARIQALQAQLQLYVDELLRPSAYHEPFFFRGIYLTGDSGELAARTIGRQAEPGPQAEAEDAEPYVGGGREGVGPALADLLRQPAFLRDLFERKIFQEYGLTRPSRSQHLTRPVLHRALRWGGIALLGVWGGGLVIATVELGRHNGPLVAALEETRRDARERAVALQQGQELPAEWYRRRALALLTLDQGLQVDSAWTVFMPGSWSRIDDLNPRVRARFAREFGEIAVTAIQRELAARASQLTGVGLDPVSGTLLPDGLCAAPAVLDGDEGKVASLGIDEQPELRALQRYVAGADQFDAALRAFQRLRQPGGGNADALRLVVRYALGADLQGDLGNVLPYFSRGRERNVSYSMTPAGEEGVAGLQQAFGCAFEKASAQLNRRLFSNNPLLLAERAVAQSTRQITDATMNAEDAAQVGDSYRRLVAAITAQQDLLAAGKGGWMRQASFTPGAAYDRVMSRAAQNRLLGAEAAAQARERDRADFEGFKSERALRFDGPDSGLLWQEKEARYALSPARLALRDAFAGLLAQPFMALPRDLQPPVLDGAAVIVWNRVQLDQALTLGEVRKRFLADGLKSVPPVLLPVVERALDVQFGRLVFDQTMAAATPAQADAGEDSAAFTAARNRLLRIRALLAELGASRQADTLDTLVSRDAMEHLRQVDRRLQRSELYATRLDAEIAVPAARTSVLAMFGVADAAGLGPYLDHQSGRALTLGAEAGVYLAALDPISAASPLAQRWRAINQDLERYRLRNPNSSLLRLEQFVQAVADPATGGCKARPAGTAPPGGDDYFGAVYARLYSALQGRCNQRYVSDLRQQWEDFAATFNVLVAGRAPFSGGAAGPVARYASVGSVGGQSPSGLASADYGQLGQTLKRYDGVAGTYRDADGEARGATPSGSVTRFIDNFAQVRSLFAPLYPSEEGGPAGYDLNVEFRANRGGELAANQLIDWTLAMGGQSLSLGDAPRTLHWNYGTPVTLTLRFAKDSPLIAMADPRQPALTTDGRILTWQFSDPWALISLMQRHQAADSGPRGAGPLLRFDFPLGMANAARMAQVPDLEEGRVFLRMALMPAGKKTPLQWPNSFPARAPEWSAQ</sequence>
<reference evidence="3 4" key="1">
    <citation type="submission" date="2020-04" db="EMBL/GenBank/DDBJ databases">
        <authorList>
            <person name="De Canck E."/>
        </authorList>
    </citation>
    <scope>NUCLEOTIDE SEQUENCE [LARGE SCALE GENOMIC DNA]</scope>
    <source>
        <strain evidence="3 4">LMG 26858</strain>
    </source>
</reference>
<protein>
    <recommendedName>
        <fullName evidence="2">Type VI secretion system component TssM1 N-terminal domain-containing protein</fullName>
    </recommendedName>
</protein>
<organism evidence="3 4">
    <name type="scientific">Achromobacter anxifer</name>
    <dbReference type="NCBI Taxonomy" id="1287737"/>
    <lineage>
        <taxon>Bacteria</taxon>
        <taxon>Pseudomonadati</taxon>
        <taxon>Pseudomonadota</taxon>
        <taxon>Betaproteobacteria</taxon>
        <taxon>Burkholderiales</taxon>
        <taxon>Alcaligenaceae</taxon>
        <taxon>Achromobacter</taxon>
    </lineage>
</organism>
<proteinExistence type="predicted"/>
<evidence type="ECO:0000256" key="1">
    <source>
        <dbReference type="SAM" id="Phobius"/>
    </source>
</evidence>
<dbReference type="RefSeq" id="WP_175207641.1">
    <property type="nucleotide sequence ID" value="NZ_CADILG010000019.1"/>
</dbReference>
<gene>
    <name evidence="3" type="ORF">LMG26858_02795</name>
</gene>
<keyword evidence="1" id="KW-0472">Membrane</keyword>
<keyword evidence="4" id="KW-1185">Reference proteome</keyword>
<dbReference type="EMBL" id="CADILG010000019">
    <property type="protein sequence ID" value="CAB3872347.1"/>
    <property type="molecule type" value="Genomic_DNA"/>
</dbReference>
<dbReference type="PANTHER" id="PTHR36153:SF1">
    <property type="entry name" value="TYPE VI SECRETION SYSTEM COMPONENT TSSM1"/>
    <property type="match status" value="1"/>
</dbReference>
<feature type="transmembrane region" description="Helical" evidence="1">
    <location>
        <begin position="6"/>
        <end position="29"/>
    </location>
</feature>
<keyword evidence="1" id="KW-0812">Transmembrane</keyword>
<feature type="domain" description="Type VI secretion system component TssM1 N-terminal" evidence="2">
    <location>
        <begin position="139"/>
        <end position="408"/>
    </location>
</feature>
<accession>A0A6S7CZQ0</accession>
<dbReference type="Proteomes" id="UP000494117">
    <property type="component" value="Unassembled WGS sequence"/>
</dbReference>
<dbReference type="InterPro" id="IPR053156">
    <property type="entry name" value="T6SS_TssM-like"/>
</dbReference>
<evidence type="ECO:0000313" key="4">
    <source>
        <dbReference type="Proteomes" id="UP000494117"/>
    </source>
</evidence>
<name>A0A6S7CZQ0_9BURK</name>
<evidence type="ECO:0000313" key="3">
    <source>
        <dbReference type="EMBL" id="CAB3872347.1"/>
    </source>
</evidence>
<dbReference type="InterPro" id="IPR025743">
    <property type="entry name" value="TssM1_N"/>
</dbReference>
<keyword evidence="1" id="KW-1133">Transmembrane helix</keyword>
<dbReference type="Pfam" id="PF14331">
    <property type="entry name" value="IcmF-related_N"/>
    <property type="match status" value="1"/>
</dbReference>